<dbReference type="EMBL" id="RAPQ01000009">
    <property type="protein sequence ID" value="RKE02226.1"/>
    <property type="molecule type" value="Genomic_DNA"/>
</dbReference>
<keyword evidence="3" id="KW-0676">Redox-active center</keyword>
<keyword evidence="2" id="KW-0201">Cytochrome c-type biogenesis</keyword>
<dbReference type="InterPro" id="IPR036249">
    <property type="entry name" value="Thioredoxin-like_sf"/>
</dbReference>
<keyword evidence="6" id="KW-0413">Isomerase</keyword>
<evidence type="ECO:0000256" key="2">
    <source>
        <dbReference type="ARBA" id="ARBA00022748"/>
    </source>
</evidence>
<dbReference type="OrthoDB" id="9794348at2"/>
<feature type="domain" description="Thioredoxin" evidence="5">
    <location>
        <begin position="259"/>
        <end position="404"/>
    </location>
</feature>
<dbReference type="Pfam" id="PF13905">
    <property type="entry name" value="Thioredoxin_8"/>
    <property type="match status" value="1"/>
</dbReference>
<evidence type="ECO:0000313" key="7">
    <source>
        <dbReference type="Proteomes" id="UP000284531"/>
    </source>
</evidence>
<dbReference type="Pfam" id="PF08534">
    <property type="entry name" value="Redoxin"/>
    <property type="match status" value="1"/>
</dbReference>
<dbReference type="InterPro" id="IPR013766">
    <property type="entry name" value="Thioredoxin_domain"/>
</dbReference>
<dbReference type="InterPro" id="IPR013740">
    <property type="entry name" value="Redoxin"/>
</dbReference>
<dbReference type="SUPFAM" id="SSF52833">
    <property type="entry name" value="Thioredoxin-like"/>
    <property type="match status" value="2"/>
</dbReference>
<feature type="domain" description="Thioredoxin" evidence="5">
    <location>
        <begin position="634"/>
        <end position="773"/>
    </location>
</feature>
<comment type="caution">
    <text evidence="6">The sequence shown here is derived from an EMBL/GenBank/DDBJ whole genome shotgun (WGS) entry which is preliminary data.</text>
</comment>
<accession>A0A419X384</accession>
<dbReference type="AlphaFoldDB" id="A0A419X384"/>
<keyword evidence="4" id="KW-0732">Signal</keyword>
<evidence type="ECO:0000256" key="4">
    <source>
        <dbReference type="SAM" id="SignalP"/>
    </source>
</evidence>
<protein>
    <submittedName>
        <fullName evidence="6">Thiol-disulfide isomerase/thioredoxin</fullName>
    </submittedName>
</protein>
<evidence type="ECO:0000313" key="6">
    <source>
        <dbReference type="EMBL" id="RKE02226.1"/>
    </source>
</evidence>
<dbReference type="PROSITE" id="PS51352">
    <property type="entry name" value="THIOREDOXIN_2"/>
    <property type="match status" value="2"/>
</dbReference>
<dbReference type="RefSeq" id="WP_120240086.1">
    <property type="nucleotide sequence ID" value="NZ_RAPQ01000009.1"/>
</dbReference>
<organism evidence="6 7">
    <name type="scientific">Marinifilum flexuosum</name>
    <dbReference type="NCBI Taxonomy" id="1117708"/>
    <lineage>
        <taxon>Bacteria</taxon>
        <taxon>Pseudomonadati</taxon>
        <taxon>Bacteroidota</taxon>
        <taxon>Bacteroidia</taxon>
        <taxon>Marinilabiliales</taxon>
        <taxon>Marinifilaceae</taxon>
    </lineage>
</organism>
<dbReference type="GO" id="GO:0016853">
    <property type="term" value="F:isomerase activity"/>
    <property type="evidence" value="ECO:0007669"/>
    <property type="project" value="UniProtKB-KW"/>
</dbReference>
<evidence type="ECO:0000259" key="5">
    <source>
        <dbReference type="PROSITE" id="PS51352"/>
    </source>
</evidence>
<dbReference type="CDD" id="cd02966">
    <property type="entry name" value="TlpA_like_family"/>
    <property type="match status" value="2"/>
</dbReference>
<dbReference type="PANTHER" id="PTHR42852:SF13">
    <property type="entry name" value="PROTEIN DIPZ"/>
    <property type="match status" value="1"/>
</dbReference>
<gene>
    <name evidence="6" type="ORF">BXY64_2314</name>
</gene>
<sequence length="773" mass="87040">MIKIVKKVVQLLMLCTFGLFVTQSQAASQKPQNHEKEFKIKGKIKGLTNEEGGYALFGDQYPNGYKRVKVNMNKGKLSYKGTTETSTVIKLSFRNKNLSKTTTGGGYIPTNATTLMCVIYPGAKIKVSGKITDFIDAYPSDGGENDILKGLTSKLHPVLNQSVNISLELDKNKKLTAKEVAALKKTQEELGTQAQNIRVEFLKKHASSVAGLWLMEDMLVRSQIKIEEVEEFLKGVDAKKYGELSYHKALEDRVKGYNSTKIGNVLNFKTKATLSGETFDIKDLRGKYVILDFWGTWCGACVKGMPGLMEFRNAHKDKVEVIAVNCGDSDERWRKSKFTTGYNWIHVKSDKGDNNLANKFNVQGYPTKIIVDPNGKIIKRHVGETPGFYEELKELMGLETEAKGEEFTITANIEDINSTEGSYYFQEKGKPKGRWIKFPMQGGTVKYTGKVSEPTIIYINFTDNKVRKYSNPYKAGYFMSNVSLLGFVAIPNKEITAQGKASDYIEAYAIGDRENDLMAKLNKQVHPLLNKVMNNYCTLGDKSLSEEEKKPVGEECNKLNEKISAIKLAFVQENISSIIGLSTARSLLNNQISLEEAPSYFAKIDEKYKNSMYYTQLMDRYKQLIEEKESKEKTAEGKEAPEIVTSESYTGKAFALKSLRGKYVLIDFWGTWCGACIKGMPEMKAFHEKHADKLELLGIAAEKGGNDRWKSMIKNRGFNWHQILNGKDDKDFVKKFGVSAFPTKILVSPEGKILLRYVGEDAEFYNKLEELIN</sequence>
<name>A0A419X384_9BACT</name>
<evidence type="ECO:0000256" key="3">
    <source>
        <dbReference type="ARBA" id="ARBA00023284"/>
    </source>
</evidence>
<dbReference type="PANTHER" id="PTHR42852">
    <property type="entry name" value="THIOL:DISULFIDE INTERCHANGE PROTEIN DSBE"/>
    <property type="match status" value="1"/>
</dbReference>
<comment type="subcellular location">
    <subcellularLocation>
        <location evidence="1">Cell envelope</location>
    </subcellularLocation>
</comment>
<dbReference type="InterPro" id="IPR050553">
    <property type="entry name" value="Thioredoxin_ResA/DsbE_sf"/>
</dbReference>
<evidence type="ECO:0000256" key="1">
    <source>
        <dbReference type="ARBA" id="ARBA00004196"/>
    </source>
</evidence>
<feature type="signal peptide" evidence="4">
    <location>
        <begin position="1"/>
        <end position="26"/>
    </location>
</feature>
<reference evidence="6 7" key="1">
    <citation type="submission" date="2018-09" db="EMBL/GenBank/DDBJ databases">
        <title>Genomic Encyclopedia of Archaeal and Bacterial Type Strains, Phase II (KMG-II): from individual species to whole genera.</title>
        <authorList>
            <person name="Goeker M."/>
        </authorList>
    </citation>
    <scope>NUCLEOTIDE SEQUENCE [LARGE SCALE GENOMIC DNA]</scope>
    <source>
        <strain evidence="6 7">DSM 21950</strain>
    </source>
</reference>
<dbReference type="InterPro" id="IPR012336">
    <property type="entry name" value="Thioredoxin-like_fold"/>
</dbReference>
<keyword evidence="7" id="KW-1185">Reference proteome</keyword>
<dbReference type="Gene3D" id="3.40.30.10">
    <property type="entry name" value="Glutaredoxin"/>
    <property type="match status" value="2"/>
</dbReference>
<dbReference type="InterPro" id="IPR017937">
    <property type="entry name" value="Thioredoxin_CS"/>
</dbReference>
<dbReference type="PROSITE" id="PS00194">
    <property type="entry name" value="THIOREDOXIN_1"/>
    <property type="match status" value="1"/>
</dbReference>
<feature type="chain" id="PRO_5019499211" evidence="4">
    <location>
        <begin position="27"/>
        <end position="773"/>
    </location>
</feature>
<proteinExistence type="predicted"/>
<dbReference type="Proteomes" id="UP000284531">
    <property type="component" value="Unassembled WGS sequence"/>
</dbReference>